<dbReference type="Pfam" id="PF03567">
    <property type="entry name" value="Sulfotransfer_2"/>
    <property type="match status" value="1"/>
</dbReference>
<dbReference type="EMBL" id="CCRF01000052">
    <property type="protein sequence ID" value="CEE01665.1"/>
    <property type="molecule type" value="Genomic_DNA"/>
</dbReference>
<dbReference type="InterPro" id="IPR005331">
    <property type="entry name" value="Sulfotransferase"/>
</dbReference>
<organism evidence="1 2">
    <name type="scientific">Caldibacillus thermoamylovorans</name>
    <dbReference type="NCBI Taxonomy" id="35841"/>
    <lineage>
        <taxon>Bacteria</taxon>
        <taxon>Bacillati</taxon>
        <taxon>Bacillota</taxon>
        <taxon>Bacilli</taxon>
        <taxon>Bacillales</taxon>
        <taxon>Bacillaceae</taxon>
        <taxon>Caldibacillus</taxon>
    </lineage>
</organism>
<dbReference type="Proteomes" id="UP000040576">
    <property type="component" value="Unassembled WGS sequence"/>
</dbReference>
<accession>A0A090J1D3</accession>
<sequence length="263" mass="31587">MQSKEVRVENVVKKRLPHFHPNFPIILFWSQKSGCTTFLKWFFFQVDLLEEAIDYNPWVHFYENEVYKQKPTYMQDVIDHLLTKKKDTLKLVRNPYKRAVSQFLILATSKGNQHWEKEWEKIREFFYHDKNSTKGITFKQFLHYIQEAEGYDSHFAPQYEPGEEEFVDQYIYLETFQKQIKQIEDKYKLKSSNLLELSKSTHHLSPAMKLKGNFADKEISESTFITTGKFPTYKSFYDKEAIQLVNTVFSNDFEVYGYKKLKK</sequence>
<dbReference type="GO" id="GO:0008146">
    <property type="term" value="F:sulfotransferase activity"/>
    <property type="evidence" value="ECO:0007669"/>
    <property type="project" value="InterPro"/>
</dbReference>
<proteinExistence type="predicted"/>
<dbReference type="GeneID" id="92961051"/>
<reference evidence="1 2" key="1">
    <citation type="submission" date="2014-07" db="EMBL/GenBank/DDBJ databases">
        <authorList>
            <person name="Wibberg Daniel"/>
        </authorList>
    </citation>
    <scope>NUCLEOTIDE SEQUENCE [LARGE SCALE GENOMIC DNA]</scope>
</reference>
<evidence type="ECO:0000313" key="2">
    <source>
        <dbReference type="Proteomes" id="UP000040576"/>
    </source>
</evidence>
<dbReference type="GO" id="GO:0016020">
    <property type="term" value="C:membrane"/>
    <property type="evidence" value="ECO:0007669"/>
    <property type="project" value="InterPro"/>
</dbReference>
<dbReference type="AlphaFoldDB" id="A0A090J1D3"/>
<dbReference type="RefSeq" id="WP_034770288.1">
    <property type="nucleotide sequence ID" value="NZ_CCRF01000052.1"/>
</dbReference>
<gene>
    <name evidence="1" type="ORF">BT1A1_1839</name>
</gene>
<protein>
    <submittedName>
        <fullName evidence="1">Uncharacterized protein</fullName>
    </submittedName>
</protein>
<name>A0A090J1D3_9BACI</name>
<evidence type="ECO:0000313" key="1">
    <source>
        <dbReference type="EMBL" id="CEE01665.1"/>
    </source>
</evidence>
<keyword evidence="2" id="KW-1185">Reference proteome</keyword>